<proteinExistence type="inferred from homology"/>
<evidence type="ECO:0000256" key="11">
    <source>
        <dbReference type="SAM" id="SignalP"/>
    </source>
</evidence>
<dbReference type="Gene3D" id="1.10.40.60">
    <property type="entry name" value="EpsJ-like"/>
    <property type="match status" value="2"/>
</dbReference>
<keyword evidence="6" id="KW-0812">Transmembrane</keyword>
<evidence type="ECO:0000256" key="10">
    <source>
        <dbReference type="PIRNR" id="PIRNR002786"/>
    </source>
</evidence>
<dbReference type="InterPro" id="IPR049031">
    <property type="entry name" value="T2SSK_SAM-like_1st"/>
</dbReference>
<evidence type="ECO:0000259" key="12">
    <source>
        <dbReference type="Pfam" id="PF03934"/>
    </source>
</evidence>
<dbReference type="EMBL" id="JBHSAB010000001">
    <property type="protein sequence ID" value="MFC3907606.1"/>
    <property type="molecule type" value="Genomic_DNA"/>
</dbReference>
<evidence type="ECO:0000256" key="9">
    <source>
        <dbReference type="ARBA" id="ARBA00023136"/>
    </source>
</evidence>
<dbReference type="PANTHER" id="PTHR38831">
    <property type="entry name" value="TYPE II SECRETION SYSTEM PROTEIN K"/>
    <property type="match status" value="1"/>
</dbReference>
<keyword evidence="11" id="KW-0732">Signal</keyword>
<evidence type="ECO:0000256" key="4">
    <source>
        <dbReference type="ARBA" id="ARBA00022475"/>
    </source>
</evidence>
<keyword evidence="7" id="KW-0653">Protein transport</keyword>
<gene>
    <name evidence="14" type="primary">gspK</name>
    <name evidence="14" type="ORF">ACFORL_00750</name>
</gene>
<dbReference type="NCBIfam" id="NF037980">
    <property type="entry name" value="T2SS_GspK"/>
    <property type="match status" value="1"/>
</dbReference>
<comment type="subcellular location">
    <subcellularLocation>
        <location evidence="1 10">Cell inner membrane</location>
    </subcellularLocation>
</comment>
<dbReference type="RefSeq" id="WP_382340124.1">
    <property type="nucleotide sequence ID" value="NZ_JBHSAB010000001.1"/>
</dbReference>
<dbReference type="SUPFAM" id="SSF158544">
    <property type="entry name" value="GspK insert domain-like"/>
    <property type="match status" value="1"/>
</dbReference>
<evidence type="ECO:0000256" key="1">
    <source>
        <dbReference type="ARBA" id="ARBA00004533"/>
    </source>
</evidence>
<keyword evidence="8" id="KW-1133">Transmembrane helix</keyword>
<keyword evidence="9 10" id="KW-0472">Membrane</keyword>
<name>A0ABV8CCB9_9GAMM</name>
<dbReference type="PANTHER" id="PTHR38831:SF1">
    <property type="entry name" value="TYPE II SECRETION SYSTEM PROTEIN K-RELATED"/>
    <property type="match status" value="1"/>
</dbReference>
<organism evidence="14 15">
    <name type="scientific">Legionella dresdenensis</name>
    <dbReference type="NCBI Taxonomy" id="450200"/>
    <lineage>
        <taxon>Bacteria</taxon>
        <taxon>Pseudomonadati</taxon>
        <taxon>Pseudomonadota</taxon>
        <taxon>Gammaproteobacteria</taxon>
        <taxon>Legionellales</taxon>
        <taxon>Legionellaceae</taxon>
        <taxon>Legionella</taxon>
    </lineage>
</organism>
<dbReference type="Pfam" id="PF21687">
    <property type="entry name" value="T2SSK_1st"/>
    <property type="match status" value="1"/>
</dbReference>
<comment type="caution">
    <text evidence="14">The sequence shown here is derived from an EMBL/GenBank/DDBJ whole genome shotgun (WGS) entry which is preliminary data.</text>
</comment>
<feature type="signal peptide" evidence="11">
    <location>
        <begin position="1"/>
        <end position="24"/>
    </location>
</feature>
<keyword evidence="4 10" id="KW-1003">Cell membrane</keyword>
<evidence type="ECO:0000313" key="14">
    <source>
        <dbReference type="EMBL" id="MFC3907606.1"/>
    </source>
</evidence>
<evidence type="ECO:0000256" key="5">
    <source>
        <dbReference type="ARBA" id="ARBA00022519"/>
    </source>
</evidence>
<dbReference type="Proteomes" id="UP001595758">
    <property type="component" value="Unassembled WGS sequence"/>
</dbReference>
<keyword evidence="15" id="KW-1185">Reference proteome</keyword>
<comment type="similarity">
    <text evidence="2 10">Belongs to the GSP K family.</text>
</comment>
<protein>
    <recommendedName>
        <fullName evidence="10">Type II secretion system protein K</fullName>
    </recommendedName>
</protein>
<keyword evidence="3 10" id="KW-0813">Transport</keyword>
<feature type="chain" id="PRO_5047420825" description="Type II secretion system protein K" evidence="11">
    <location>
        <begin position="25"/>
        <end position="311"/>
    </location>
</feature>
<dbReference type="Gene3D" id="3.30.1300.30">
    <property type="entry name" value="GSPII I/J protein-like"/>
    <property type="match status" value="1"/>
</dbReference>
<keyword evidence="5 10" id="KW-0997">Cell inner membrane</keyword>
<evidence type="ECO:0000313" key="15">
    <source>
        <dbReference type="Proteomes" id="UP001595758"/>
    </source>
</evidence>
<dbReference type="InterPro" id="IPR049179">
    <property type="entry name" value="T2SSK_SAM-like_2nd"/>
</dbReference>
<reference evidence="15" key="1">
    <citation type="journal article" date="2019" name="Int. J. Syst. Evol. Microbiol.">
        <title>The Global Catalogue of Microorganisms (GCM) 10K type strain sequencing project: providing services to taxonomists for standard genome sequencing and annotation.</title>
        <authorList>
            <consortium name="The Broad Institute Genomics Platform"/>
            <consortium name="The Broad Institute Genome Sequencing Center for Infectious Disease"/>
            <person name="Wu L."/>
            <person name="Ma J."/>
        </authorList>
    </citation>
    <scope>NUCLEOTIDE SEQUENCE [LARGE SCALE GENOMIC DNA]</scope>
    <source>
        <strain evidence="15">CCUG 59858</strain>
    </source>
</reference>
<dbReference type="Pfam" id="PF03934">
    <property type="entry name" value="T2SSK"/>
    <property type="match status" value="1"/>
</dbReference>
<accession>A0ABV8CCB9</accession>
<evidence type="ECO:0000256" key="6">
    <source>
        <dbReference type="ARBA" id="ARBA00022692"/>
    </source>
</evidence>
<feature type="domain" description="T2SS protein K first SAM-like" evidence="13">
    <location>
        <begin position="104"/>
        <end position="205"/>
    </location>
</feature>
<dbReference type="InterPro" id="IPR005628">
    <property type="entry name" value="GspK"/>
</dbReference>
<feature type="domain" description="T2SS protein K second SAM-like" evidence="12">
    <location>
        <begin position="209"/>
        <end position="245"/>
    </location>
</feature>
<evidence type="ECO:0000256" key="8">
    <source>
        <dbReference type="ARBA" id="ARBA00022989"/>
    </source>
</evidence>
<dbReference type="InterPro" id="IPR038072">
    <property type="entry name" value="GspK_central_sf"/>
</dbReference>
<evidence type="ECO:0000259" key="13">
    <source>
        <dbReference type="Pfam" id="PF21687"/>
    </source>
</evidence>
<evidence type="ECO:0000256" key="2">
    <source>
        <dbReference type="ARBA" id="ARBA00007246"/>
    </source>
</evidence>
<sequence>MAGCKFKGSALISALFIMTMVAIAATAMSMRLQLDIYRTHMTILADKVYLASQYGTFWAMDMLAGSKNKIIRTDGNGLAFSLPASMQSVYPNMQIVSEVYDLQGRFNVNNLSDERYYLAFLRLLKKVLPETNDGEQKKIAQALREWVSAYIPGNRNSFSGYYLGQKPSYLPAHLPLQSISELRLVYGITPNVYNKLKNYVTALPEPTAININSAPQPVLYSLAHGLNQTRIEELTAARGKKGFKNQKKMEPVLKKLNINNNLLTLESSYFLSITTVKAEDIKLTNFSIIKRVRNNKNKTMISLVSESLNAM</sequence>
<evidence type="ECO:0000256" key="3">
    <source>
        <dbReference type="ARBA" id="ARBA00022448"/>
    </source>
</evidence>
<dbReference type="PIRSF" id="PIRSF002786">
    <property type="entry name" value="XcpX"/>
    <property type="match status" value="1"/>
</dbReference>
<evidence type="ECO:0000256" key="7">
    <source>
        <dbReference type="ARBA" id="ARBA00022927"/>
    </source>
</evidence>